<organism evidence="1 2">
    <name type="scientific">Lentibacillus kapialis</name>
    <dbReference type="NCBI Taxonomy" id="340214"/>
    <lineage>
        <taxon>Bacteria</taxon>
        <taxon>Bacillati</taxon>
        <taxon>Bacillota</taxon>
        <taxon>Bacilli</taxon>
        <taxon>Bacillales</taxon>
        <taxon>Bacillaceae</taxon>
        <taxon>Lentibacillus</taxon>
    </lineage>
</organism>
<keyword evidence="2" id="KW-1185">Reference proteome</keyword>
<dbReference type="NCBIfam" id="TIGR02841">
    <property type="entry name" value="spore_YyaC"/>
    <property type="match status" value="1"/>
</dbReference>
<evidence type="ECO:0000313" key="2">
    <source>
        <dbReference type="Proteomes" id="UP000658382"/>
    </source>
</evidence>
<dbReference type="EMBL" id="BMNQ01000008">
    <property type="protein sequence ID" value="GGJ89673.1"/>
    <property type="molecule type" value="Genomic_DNA"/>
</dbReference>
<dbReference type="GO" id="GO:0006508">
    <property type="term" value="P:proteolysis"/>
    <property type="evidence" value="ECO:0007669"/>
    <property type="project" value="UniProtKB-KW"/>
</dbReference>
<dbReference type="RefSeq" id="WP_188632021.1">
    <property type="nucleotide sequence ID" value="NZ_BMNQ01000008.1"/>
</dbReference>
<dbReference type="GO" id="GO:0008233">
    <property type="term" value="F:peptidase activity"/>
    <property type="evidence" value="ECO:0007669"/>
    <property type="project" value="UniProtKB-KW"/>
</dbReference>
<dbReference type="Proteomes" id="UP000658382">
    <property type="component" value="Unassembled WGS sequence"/>
</dbReference>
<reference evidence="1" key="1">
    <citation type="journal article" date="2014" name="Int. J. Syst. Evol. Microbiol.">
        <title>Complete genome sequence of Corynebacterium casei LMG S-19264T (=DSM 44701T), isolated from a smear-ripened cheese.</title>
        <authorList>
            <consortium name="US DOE Joint Genome Institute (JGI-PGF)"/>
            <person name="Walter F."/>
            <person name="Albersmeier A."/>
            <person name="Kalinowski J."/>
            <person name="Ruckert C."/>
        </authorList>
    </citation>
    <scope>NUCLEOTIDE SEQUENCE</scope>
    <source>
        <strain evidence="1">JCM 12580</strain>
    </source>
</reference>
<dbReference type="SUPFAM" id="SSF53163">
    <property type="entry name" value="HybD-like"/>
    <property type="match status" value="1"/>
</dbReference>
<protein>
    <submittedName>
        <fullName evidence="1">Spore protease YyaC</fullName>
    </submittedName>
</protein>
<evidence type="ECO:0000313" key="1">
    <source>
        <dbReference type="EMBL" id="GGJ89673.1"/>
    </source>
</evidence>
<dbReference type="Pfam" id="PF06866">
    <property type="entry name" value="DUF1256"/>
    <property type="match status" value="1"/>
</dbReference>
<sequence>MNLMNRFISKKEKLQLNYMNPDLLSKMNQRIISWLPEAPKEYIVVCIGTDRSTGDALGPLIGSYLSELEPRYLHVYGTLPEPVHATNIPHYIQHIYKQHPNGFIIAVDASLGKAASVGSIIADIGSLNPGAALNKSLPAIGDIHLTGVVNISGFMEFTTLQNTRLSLVVNMAKRVAALLENIDRQLTHTATFPAVIAPEKQPPMEKEI</sequence>
<keyword evidence="1" id="KW-0645">Protease</keyword>
<gene>
    <name evidence="1" type="ORF">GCM10007063_10360</name>
</gene>
<keyword evidence="1" id="KW-0378">Hydrolase</keyword>
<name>A0A917UW35_9BACI</name>
<dbReference type="InterPro" id="IPR009665">
    <property type="entry name" value="YyaC"/>
</dbReference>
<dbReference type="InterPro" id="IPR023430">
    <property type="entry name" value="Pept_HybD-like_dom_sf"/>
</dbReference>
<proteinExistence type="predicted"/>
<reference evidence="1" key="2">
    <citation type="submission" date="2020-09" db="EMBL/GenBank/DDBJ databases">
        <authorList>
            <person name="Sun Q."/>
            <person name="Ohkuma M."/>
        </authorList>
    </citation>
    <scope>NUCLEOTIDE SEQUENCE</scope>
    <source>
        <strain evidence="1">JCM 12580</strain>
    </source>
</reference>
<comment type="caution">
    <text evidence="1">The sequence shown here is derived from an EMBL/GenBank/DDBJ whole genome shotgun (WGS) entry which is preliminary data.</text>
</comment>
<accession>A0A917UW35</accession>
<dbReference type="AlphaFoldDB" id="A0A917UW35"/>